<dbReference type="AlphaFoldDB" id="A0A9E8ZGJ5"/>
<dbReference type="KEGG" id="tsin:OXH18_02100"/>
<sequence length="190" mass="20791">MTPAAIRLVSQLRQTFYTEFAAAMHFPVNITSGNSYASNSATASWIDAQQQLNYVYVYAHTAPDALVPDRPLVLRVSLNKGAGIGVLSKRGKGCRGFNQTWSFELTVLPEEVLDFLPWIISLIQSYDHHAASIVPEPPHPLDFQLSESLLFHHAQTHQASRCLAKPVPALESYAPCRAAGVGYESGPDLG</sequence>
<dbReference type="Proteomes" id="UP001163152">
    <property type="component" value="Chromosome"/>
</dbReference>
<protein>
    <submittedName>
        <fullName evidence="1">Uncharacterized protein</fullName>
    </submittedName>
</protein>
<evidence type="ECO:0000313" key="2">
    <source>
        <dbReference type="Proteomes" id="UP001163152"/>
    </source>
</evidence>
<proteinExistence type="predicted"/>
<gene>
    <name evidence="1" type="ORF">OXH18_02100</name>
</gene>
<dbReference type="EMBL" id="CP113797">
    <property type="protein sequence ID" value="WAL60810.1"/>
    <property type="molecule type" value="Genomic_DNA"/>
</dbReference>
<accession>A0A9E8ZGJ5</accession>
<reference evidence="1" key="1">
    <citation type="submission" date="2022-12" db="EMBL/GenBank/DDBJ databases">
        <title>Polyphasic identification of a Novel Hot-Spring Cyanobacterium Ocullathermofonsia sinensis gen nov. sp. nov. and Genomic Insights on its Adaptations to the Thermal Habitat.</title>
        <authorList>
            <person name="Daroch M."/>
            <person name="Tang J."/>
            <person name="Jiang Y."/>
        </authorList>
    </citation>
    <scope>NUCLEOTIDE SEQUENCE</scope>
    <source>
        <strain evidence="1">PKUAC-SCTA174</strain>
    </source>
</reference>
<keyword evidence="2" id="KW-1185">Reference proteome</keyword>
<evidence type="ECO:0000313" key="1">
    <source>
        <dbReference type="EMBL" id="WAL60810.1"/>
    </source>
</evidence>
<name>A0A9E8ZGJ5_9CYAN</name>
<organism evidence="1 2">
    <name type="scientific">Thermocoleostomius sinensis A174</name>
    <dbReference type="NCBI Taxonomy" id="2016057"/>
    <lineage>
        <taxon>Bacteria</taxon>
        <taxon>Bacillati</taxon>
        <taxon>Cyanobacteriota</taxon>
        <taxon>Cyanophyceae</taxon>
        <taxon>Oculatellales</taxon>
        <taxon>Oculatellaceae</taxon>
        <taxon>Thermocoleostomius</taxon>
    </lineage>
</organism>
<dbReference type="RefSeq" id="WP_268610766.1">
    <property type="nucleotide sequence ID" value="NZ_CP113797.1"/>
</dbReference>